<dbReference type="Proteomes" id="UP000246517">
    <property type="component" value="Segment"/>
</dbReference>
<name>A0A2U8UHQ5_9CAUD</name>
<keyword evidence="2" id="KW-1185">Reference proteome</keyword>
<dbReference type="NCBIfam" id="TIGR04387">
    <property type="entry name" value="capsid_maj_N4"/>
    <property type="match status" value="1"/>
</dbReference>
<dbReference type="GeneID" id="54992006"/>
<evidence type="ECO:0000313" key="1">
    <source>
        <dbReference type="EMBL" id="AWN03194.1"/>
    </source>
</evidence>
<dbReference type="SUPFAM" id="SSF56563">
    <property type="entry name" value="Major capsid protein gp5"/>
    <property type="match status" value="1"/>
</dbReference>
<dbReference type="Pfam" id="PF25209">
    <property type="entry name" value="Phage_capsid_4"/>
    <property type="match status" value="1"/>
</dbReference>
<dbReference type="RefSeq" id="YP_009801489.1">
    <property type="nucleotide sequence ID" value="NC_047972.1"/>
</dbReference>
<reference evidence="1 2" key="1">
    <citation type="submission" date="2018-03" db="EMBL/GenBank/DDBJ databases">
        <authorList>
            <person name="Zack K.M."/>
            <person name="Garlena R.A."/>
            <person name="Russell D.A."/>
            <person name="Pope W.H."/>
            <person name="Jacobs-Sera D."/>
            <person name="Hatfull G.F."/>
        </authorList>
    </citation>
    <scope>NUCLEOTIDE SEQUENCE [LARGE SCALE GENOMIC DNA]</scope>
</reference>
<dbReference type="KEGG" id="vg:54992006"/>
<sequence length="292" mass="30876">MAQTLASDLIVPEVWGDAVMVSVQGSAVLLPLVDADDELVGQPGDTVHFPKFNYIGDAVDLTEGVAMTPTKMSMTDSYATIKEAGKAVELTDTAVLTAIGRPNDQARVQLALSIARKIDSDIRAAAEYEHTNGGAGDPEPTSAPLKVTATGVMSWAAYVSAIALLGDEYDPSDIAGIVLHSSQHVALLNDDKFISSESFGANAVITRGQVGAIGTVRVYVSDRASQGGTAGTRKALIIKRGAIQLKYKRRPIVETDRDILARTNIITTNVHYAVKRVDDRGVIVLTTAETAA</sequence>
<dbReference type="EMBL" id="MH153799">
    <property type="protein sequence ID" value="AWN03194.1"/>
    <property type="molecule type" value="Genomic_DNA"/>
</dbReference>
<accession>A0A2U8UHQ5</accession>
<gene>
    <name evidence="1" type="primary">12</name>
    <name evidence="1" type="ORF">PBI_APPA_12</name>
</gene>
<proteinExistence type="predicted"/>
<evidence type="ECO:0000313" key="2">
    <source>
        <dbReference type="Proteomes" id="UP000246517"/>
    </source>
</evidence>
<organism evidence="1 2">
    <name type="scientific">Microbacterium phage Appa</name>
    <dbReference type="NCBI Taxonomy" id="2182350"/>
    <lineage>
        <taxon>Viruses</taxon>
        <taxon>Duplodnaviria</taxon>
        <taxon>Heunggongvirae</taxon>
        <taxon>Uroviricota</taxon>
        <taxon>Caudoviricetes</taxon>
        <taxon>Appavirus</taxon>
        <taxon>Appavirus appa</taxon>
    </lineage>
</organism>
<protein>
    <submittedName>
        <fullName evidence="1">Major capsid protein</fullName>
    </submittedName>
</protein>